<gene>
    <name evidence="1" type="ORF">C2G38_2179153</name>
</gene>
<dbReference type="Proteomes" id="UP000266673">
    <property type="component" value="Unassembled WGS sequence"/>
</dbReference>
<organism evidence="1 2">
    <name type="scientific">Gigaspora rosea</name>
    <dbReference type="NCBI Taxonomy" id="44941"/>
    <lineage>
        <taxon>Eukaryota</taxon>
        <taxon>Fungi</taxon>
        <taxon>Fungi incertae sedis</taxon>
        <taxon>Mucoromycota</taxon>
        <taxon>Glomeromycotina</taxon>
        <taxon>Glomeromycetes</taxon>
        <taxon>Diversisporales</taxon>
        <taxon>Gigasporaceae</taxon>
        <taxon>Gigaspora</taxon>
    </lineage>
</organism>
<dbReference type="AlphaFoldDB" id="A0A397VHL8"/>
<name>A0A397VHL8_9GLOM</name>
<evidence type="ECO:0000313" key="1">
    <source>
        <dbReference type="EMBL" id="RIB20479.1"/>
    </source>
</evidence>
<keyword evidence="2" id="KW-1185">Reference proteome</keyword>
<protein>
    <submittedName>
        <fullName evidence="1">Uncharacterized protein</fullName>
    </submittedName>
</protein>
<comment type="caution">
    <text evidence="1">The sequence shown here is derived from an EMBL/GenBank/DDBJ whole genome shotgun (WGS) entry which is preliminary data.</text>
</comment>
<reference evidence="1 2" key="1">
    <citation type="submission" date="2018-06" db="EMBL/GenBank/DDBJ databases">
        <title>Comparative genomics reveals the genomic features of Rhizophagus irregularis, R. cerebriforme, R. diaphanum and Gigaspora rosea, and their symbiotic lifestyle signature.</title>
        <authorList>
            <person name="Morin E."/>
            <person name="San Clemente H."/>
            <person name="Chen E.C.H."/>
            <person name="De La Providencia I."/>
            <person name="Hainaut M."/>
            <person name="Kuo A."/>
            <person name="Kohler A."/>
            <person name="Murat C."/>
            <person name="Tang N."/>
            <person name="Roy S."/>
            <person name="Loubradou J."/>
            <person name="Henrissat B."/>
            <person name="Grigoriev I.V."/>
            <person name="Corradi N."/>
            <person name="Roux C."/>
            <person name="Martin F.M."/>
        </authorList>
    </citation>
    <scope>NUCLEOTIDE SEQUENCE [LARGE SCALE GENOMIC DNA]</scope>
    <source>
        <strain evidence="1 2">DAOM 194757</strain>
    </source>
</reference>
<dbReference type="EMBL" id="QKWP01000414">
    <property type="protein sequence ID" value="RIB20479.1"/>
    <property type="molecule type" value="Genomic_DNA"/>
</dbReference>
<accession>A0A397VHL8</accession>
<evidence type="ECO:0000313" key="2">
    <source>
        <dbReference type="Proteomes" id="UP000266673"/>
    </source>
</evidence>
<proteinExistence type="predicted"/>
<sequence>MIRALERKDREIKYDLKHKQTQSHSVLAKLYNNNQAYKRLQKSANESYEKLKINNINQSLEINETIEDEISKLQLGSTILVDTQEYL</sequence>